<sequence>MINPPLYDFAAIFEHRFFGFTADVRFFGIKEVLVGFTDDVLGSSAQKFRIGIVAAQVASVAPGVVLVIYEIGRCVNHGAEQRQILEGNTLQLFPSRHLLREIPVGLSELGGACGYDFFLATRLCLQGVEQ</sequence>
<gene>
    <name evidence="1" type="ORF">KT71_001457</name>
</gene>
<comment type="caution">
    <text evidence="1">The sequence shown here is derived from an EMBL/GenBank/DDBJ whole genome shotgun (WGS) entry which is preliminary data.</text>
</comment>
<dbReference type="HOGENOM" id="CLU_1934453_0_0_6"/>
<reference evidence="1 2" key="1">
    <citation type="journal article" date="2007" name="Proc. Natl. Acad. Sci. U.S.A.">
        <title>Characterization of a marine gammaproteobacterium capable of aerobic anoxygenic photosynthesis.</title>
        <authorList>
            <person name="Fuchs B.M."/>
            <person name="Spring S."/>
            <person name="Teeling H."/>
            <person name="Quast C."/>
            <person name="Wulf J."/>
            <person name="Schattenhofer M."/>
            <person name="Yan S."/>
            <person name="Ferriera S."/>
            <person name="Johnson J."/>
            <person name="Glockner F.O."/>
            <person name="Amann R."/>
        </authorList>
    </citation>
    <scope>NUCLEOTIDE SEQUENCE [LARGE SCALE GENOMIC DNA]</scope>
    <source>
        <strain evidence="1">KT71</strain>
    </source>
</reference>
<name>V7HUZ7_9GAMM</name>
<dbReference type="EMBL" id="AAOA02000001">
    <property type="protein sequence ID" value="ESZ89399.1"/>
    <property type="molecule type" value="Genomic_DNA"/>
</dbReference>
<protein>
    <submittedName>
        <fullName evidence="1">Uncharacterized protein</fullName>
    </submittedName>
</protein>
<evidence type="ECO:0000313" key="1">
    <source>
        <dbReference type="EMBL" id="ESZ89399.1"/>
    </source>
</evidence>
<evidence type="ECO:0000313" key="2">
    <source>
        <dbReference type="Proteomes" id="UP000019205"/>
    </source>
</evidence>
<dbReference type="AlphaFoldDB" id="V7HUZ7"/>
<accession>V7HUZ7</accession>
<dbReference type="Proteomes" id="UP000019205">
    <property type="component" value="Chromosome"/>
</dbReference>
<proteinExistence type="predicted"/>
<keyword evidence="2" id="KW-1185">Reference proteome</keyword>
<reference evidence="1 2" key="2">
    <citation type="journal article" date="2009" name="PLoS ONE">
        <title>The photosynthetic apparatus and its regulation in the aerobic gammaproteobacterium Congregibacter litoralis gen. nov., sp. nov.</title>
        <authorList>
            <person name="Spring S."/>
            <person name="Lunsdorf H."/>
            <person name="Fuchs B.M."/>
            <person name="Tindall B.J."/>
        </authorList>
    </citation>
    <scope>NUCLEOTIDE SEQUENCE [LARGE SCALE GENOMIC DNA]</scope>
    <source>
        <strain evidence="1">KT71</strain>
    </source>
</reference>
<organism evidence="1 2">
    <name type="scientific">Congregibacter litoralis KT71</name>
    <dbReference type="NCBI Taxonomy" id="314285"/>
    <lineage>
        <taxon>Bacteria</taxon>
        <taxon>Pseudomonadati</taxon>
        <taxon>Pseudomonadota</taxon>
        <taxon>Gammaproteobacteria</taxon>
        <taxon>Cellvibrionales</taxon>
        <taxon>Halieaceae</taxon>
        <taxon>Congregibacter</taxon>
    </lineage>
</organism>